<reference evidence="2" key="1">
    <citation type="submission" date="2019-12" db="EMBL/GenBank/DDBJ databases">
        <title>Clostridiaceae gen. nov. sp. nov., isolated from sediment in Xinjiang, China.</title>
        <authorList>
            <person name="Zhang R."/>
        </authorList>
    </citation>
    <scope>NUCLEOTIDE SEQUENCE</scope>
    <source>
        <strain evidence="2">D2Q-11</strain>
    </source>
</reference>
<dbReference type="AlphaFoldDB" id="A0A942Z690"/>
<keyword evidence="1" id="KW-0812">Transmembrane</keyword>
<dbReference type="Pfam" id="PF22268">
    <property type="entry name" value="DUF6954"/>
    <property type="match status" value="1"/>
</dbReference>
<organism evidence="2 3">
    <name type="scientific">Anaeromonas frigoriresistens</name>
    <dbReference type="NCBI Taxonomy" id="2683708"/>
    <lineage>
        <taxon>Bacteria</taxon>
        <taxon>Bacillati</taxon>
        <taxon>Bacillota</taxon>
        <taxon>Tissierellia</taxon>
        <taxon>Tissierellales</taxon>
        <taxon>Thermohalobacteraceae</taxon>
        <taxon>Anaeromonas</taxon>
    </lineage>
</organism>
<keyword evidence="1" id="KW-0472">Membrane</keyword>
<accession>A0A942Z690</accession>
<evidence type="ECO:0000313" key="3">
    <source>
        <dbReference type="Proteomes" id="UP000724672"/>
    </source>
</evidence>
<dbReference type="RefSeq" id="WP_203366162.1">
    <property type="nucleotide sequence ID" value="NZ_WSFT01000029.1"/>
</dbReference>
<proteinExistence type="predicted"/>
<evidence type="ECO:0000256" key="1">
    <source>
        <dbReference type="SAM" id="Phobius"/>
    </source>
</evidence>
<dbReference type="Proteomes" id="UP000724672">
    <property type="component" value="Unassembled WGS sequence"/>
</dbReference>
<dbReference type="EMBL" id="WSFT01000029">
    <property type="protein sequence ID" value="MBS4538236.1"/>
    <property type="molecule type" value="Genomic_DNA"/>
</dbReference>
<evidence type="ECO:0000313" key="2">
    <source>
        <dbReference type="EMBL" id="MBS4538236.1"/>
    </source>
</evidence>
<keyword evidence="3" id="KW-1185">Reference proteome</keyword>
<dbReference type="InterPro" id="IPR054229">
    <property type="entry name" value="DUF6954"/>
</dbReference>
<protein>
    <submittedName>
        <fullName evidence="2">Uncharacterized protein</fullName>
    </submittedName>
</protein>
<feature type="transmembrane region" description="Helical" evidence="1">
    <location>
        <begin position="35"/>
        <end position="53"/>
    </location>
</feature>
<sequence length="59" mass="6751">MKKWIIYLILILLYILITFFGLGPVLLADGSMNERIITLLIVIGLYAVVTVVFRKIIDK</sequence>
<feature type="transmembrane region" description="Helical" evidence="1">
    <location>
        <begin position="5"/>
        <end position="23"/>
    </location>
</feature>
<gene>
    <name evidence="2" type="ORF">GOQ27_07160</name>
</gene>
<keyword evidence="1" id="KW-1133">Transmembrane helix</keyword>
<comment type="caution">
    <text evidence="2">The sequence shown here is derived from an EMBL/GenBank/DDBJ whole genome shotgun (WGS) entry which is preliminary data.</text>
</comment>
<name>A0A942Z690_9FIRM</name>